<proteinExistence type="predicted"/>
<dbReference type="EMBL" id="OX365700">
    <property type="protein sequence ID" value="CAI4032585.1"/>
    <property type="molecule type" value="Genomic_DNA"/>
</dbReference>
<dbReference type="KEGG" id="nti:DNFV4_03015"/>
<evidence type="ECO:0000313" key="2">
    <source>
        <dbReference type="Proteomes" id="UP001179121"/>
    </source>
</evidence>
<dbReference type="Proteomes" id="UP001179121">
    <property type="component" value="Chromosome"/>
</dbReference>
<accession>A0AA86N104</accession>
<name>A0AA86N104_9BACT</name>
<protein>
    <submittedName>
        <fullName evidence="1">Uncharacterized protein</fullName>
    </submittedName>
</protein>
<sequence length="78" mass="8916">MMPINDIQPHSFHIKESLHGQYSPSIFKTHGDRIDLISLSNLKELVKCPNHPEINQTFPHMCLIFSEKSYNLSEPGSP</sequence>
<organism evidence="1 2">
    <name type="scientific">Nitrospira tepida</name>
    <dbReference type="NCBI Taxonomy" id="2973512"/>
    <lineage>
        <taxon>Bacteria</taxon>
        <taxon>Pseudomonadati</taxon>
        <taxon>Nitrospirota</taxon>
        <taxon>Nitrospiria</taxon>
        <taxon>Nitrospirales</taxon>
        <taxon>Nitrospiraceae</taxon>
        <taxon>Nitrospira</taxon>
    </lineage>
</organism>
<reference evidence="1" key="1">
    <citation type="submission" date="2022-10" db="EMBL/GenBank/DDBJ databases">
        <authorList>
            <person name="Koch H."/>
        </authorList>
    </citation>
    <scope>NUCLEOTIDE SEQUENCE</scope>
    <source>
        <strain evidence="1">DNF</strain>
    </source>
</reference>
<gene>
    <name evidence="1" type="ORF">DNFV4_03015</name>
</gene>
<evidence type="ECO:0000313" key="1">
    <source>
        <dbReference type="EMBL" id="CAI4032585.1"/>
    </source>
</evidence>
<dbReference type="AlphaFoldDB" id="A0AA86N104"/>
<keyword evidence="2" id="KW-1185">Reference proteome</keyword>